<feature type="domain" description="U-box" evidence="2">
    <location>
        <begin position="290"/>
        <end position="358"/>
    </location>
</feature>
<keyword evidence="4" id="KW-1185">Reference proteome</keyword>
<dbReference type="SMART" id="SM00320">
    <property type="entry name" value="WD40"/>
    <property type="match status" value="2"/>
</dbReference>
<reference evidence="3" key="1">
    <citation type="submission" date="2025-08" db="UniProtKB">
        <authorList>
            <consortium name="Ensembl"/>
        </authorList>
    </citation>
    <scope>IDENTIFICATION</scope>
</reference>
<dbReference type="Proteomes" id="UP000694557">
    <property type="component" value="Unassembled WGS sequence"/>
</dbReference>
<dbReference type="Pfam" id="PF00400">
    <property type="entry name" value="WD40"/>
    <property type="match status" value="1"/>
</dbReference>
<dbReference type="SUPFAM" id="SSF50998">
    <property type="entry name" value="Quinoprotein alcohol dehydrogenase-like"/>
    <property type="match status" value="1"/>
</dbReference>
<dbReference type="InterPro" id="IPR003613">
    <property type="entry name" value="Ubox_domain"/>
</dbReference>
<accession>A0A8C7IVC6</accession>
<dbReference type="InterPro" id="IPR011047">
    <property type="entry name" value="Quinoprotein_ADH-like_sf"/>
</dbReference>
<dbReference type="Gene3D" id="3.30.40.10">
    <property type="entry name" value="Zinc/RING finger domain, C3HC4 (zinc finger)"/>
    <property type="match status" value="1"/>
</dbReference>
<proteinExistence type="predicted"/>
<dbReference type="CDD" id="cd16655">
    <property type="entry name" value="RING-Ubox_WDSUB1-like"/>
    <property type="match status" value="1"/>
</dbReference>
<dbReference type="InterPro" id="IPR052085">
    <property type="entry name" value="WD-SAM-U-box"/>
</dbReference>
<dbReference type="AlphaFoldDB" id="A0A8C7IVC6"/>
<protein>
    <submittedName>
        <fullName evidence="3">WD repeat, sterile alpha motif and U-box domain containing 1</fullName>
    </submittedName>
</protein>
<dbReference type="PROSITE" id="PS51698">
    <property type="entry name" value="U_BOX"/>
    <property type="match status" value="1"/>
</dbReference>
<dbReference type="InterPro" id="IPR001680">
    <property type="entry name" value="WD40_rpt"/>
</dbReference>
<dbReference type="Pfam" id="PF04564">
    <property type="entry name" value="U-box"/>
    <property type="match status" value="1"/>
</dbReference>
<organism evidence="3 4">
    <name type="scientific">Oncorhynchus kisutch</name>
    <name type="common">Coho salmon</name>
    <name type="synonym">Salmo kisutch</name>
    <dbReference type="NCBI Taxonomy" id="8019"/>
    <lineage>
        <taxon>Eukaryota</taxon>
        <taxon>Metazoa</taxon>
        <taxon>Chordata</taxon>
        <taxon>Craniata</taxon>
        <taxon>Vertebrata</taxon>
        <taxon>Euteleostomi</taxon>
        <taxon>Actinopterygii</taxon>
        <taxon>Neopterygii</taxon>
        <taxon>Teleostei</taxon>
        <taxon>Protacanthopterygii</taxon>
        <taxon>Salmoniformes</taxon>
        <taxon>Salmonidae</taxon>
        <taxon>Salmoninae</taxon>
        <taxon>Oncorhynchus</taxon>
    </lineage>
</organism>
<dbReference type="PANTHER" id="PTHR46573:SF1">
    <property type="entry name" value="WD REPEAT, SAM AND U-BOX DOMAIN-CONTAINING PROTEIN 1"/>
    <property type="match status" value="1"/>
</dbReference>
<dbReference type="Ensembl" id="ENSOKIT00005083849.1">
    <property type="protein sequence ID" value="ENSOKIP00005078679.1"/>
    <property type="gene ID" value="ENSOKIG00005033986.1"/>
</dbReference>
<dbReference type="GeneTree" id="ENSGT00940000157230"/>
<dbReference type="PROSITE" id="PS50082">
    <property type="entry name" value="WD_REPEATS_2"/>
    <property type="match status" value="1"/>
</dbReference>
<dbReference type="PANTHER" id="PTHR46573">
    <property type="entry name" value="WD REPEAT, SAM AND U-BOX DOMAIN-CONTAINING PROTEIN 1"/>
    <property type="match status" value="1"/>
</dbReference>
<name>A0A8C7IVC6_ONCKI</name>
<feature type="repeat" description="WD" evidence="1">
    <location>
        <begin position="182"/>
        <end position="216"/>
    </location>
</feature>
<evidence type="ECO:0000313" key="4">
    <source>
        <dbReference type="Proteomes" id="UP000694557"/>
    </source>
</evidence>
<sequence length="358" mass="39598">MASLISDKTLRIYNTQDFSRTSCSTVVWSMDTGEIEAVLEHPGRNPVRVCAFSINRPAVNDTTVVACSFNPCGQMFVTESTYGDLRLWDLDMNQLHAEKNNHDLGVTCYCFGPKILSGGGGGVEFRPASCGQGRTLKVWTVSRSNTGCKMQLLHILTGRSAPVLSCAFSADEQLLFVKIKYVTPCAFAPSAPLIATVSMDKTVNIWRVEDGRSGHEILMCGHFLFSDQSGRKLPGHCRLLVSDWSEEEGLETLVENFKANNIDEAELSVGLHSMVLRKVGELKRGGVCTGVPDEFLCPITRELMRDPVIAAGGTRKRFESRITTKNRSSHMTNLPLRTPHLTPNRTLKMAIGRWRTSQ</sequence>
<dbReference type="GO" id="GO:0016567">
    <property type="term" value="P:protein ubiquitination"/>
    <property type="evidence" value="ECO:0007669"/>
    <property type="project" value="InterPro"/>
</dbReference>
<dbReference type="GO" id="GO:0004842">
    <property type="term" value="F:ubiquitin-protein transferase activity"/>
    <property type="evidence" value="ECO:0007669"/>
    <property type="project" value="InterPro"/>
</dbReference>
<dbReference type="Gene3D" id="2.130.10.10">
    <property type="entry name" value="YVTN repeat-like/Quinoprotein amine dehydrogenase"/>
    <property type="match status" value="1"/>
</dbReference>
<gene>
    <name evidence="3" type="primary">WDSUB1</name>
</gene>
<dbReference type="InterPro" id="IPR013083">
    <property type="entry name" value="Znf_RING/FYVE/PHD"/>
</dbReference>
<dbReference type="SUPFAM" id="SSF57850">
    <property type="entry name" value="RING/U-box"/>
    <property type="match status" value="1"/>
</dbReference>
<dbReference type="SMART" id="SM00504">
    <property type="entry name" value="Ubox"/>
    <property type="match status" value="1"/>
</dbReference>
<evidence type="ECO:0000313" key="3">
    <source>
        <dbReference type="Ensembl" id="ENSOKIP00005078679.1"/>
    </source>
</evidence>
<dbReference type="InterPro" id="IPR015943">
    <property type="entry name" value="WD40/YVTN_repeat-like_dom_sf"/>
</dbReference>
<keyword evidence="1" id="KW-0853">WD repeat</keyword>
<evidence type="ECO:0000256" key="1">
    <source>
        <dbReference type="PROSITE-ProRule" id="PRU00221"/>
    </source>
</evidence>
<reference evidence="3" key="2">
    <citation type="submission" date="2025-09" db="UniProtKB">
        <authorList>
            <consortium name="Ensembl"/>
        </authorList>
    </citation>
    <scope>IDENTIFICATION</scope>
</reference>
<evidence type="ECO:0000259" key="2">
    <source>
        <dbReference type="PROSITE" id="PS51698"/>
    </source>
</evidence>